<dbReference type="Proteomes" id="UP000464178">
    <property type="component" value="Chromosome"/>
</dbReference>
<accession>A0A6P2D9P1</accession>
<gene>
    <name evidence="1" type="ORF">SOIL9_09020</name>
</gene>
<name>A0A6P2D9P1_9BACT</name>
<evidence type="ECO:0000313" key="2">
    <source>
        <dbReference type="Proteomes" id="UP000464178"/>
    </source>
</evidence>
<reference evidence="1 2" key="1">
    <citation type="submission" date="2019-05" db="EMBL/GenBank/DDBJ databases">
        <authorList>
            <consortium name="Science for Life Laboratories"/>
        </authorList>
    </citation>
    <scope>NUCLEOTIDE SEQUENCE [LARGE SCALE GENOMIC DNA]</scope>
    <source>
        <strain evidence="1">Soil9</strain>
    </source>
</reference>
<organism evidence="1 2">
    <name type="scientific">Gemmata massiliana</name>
    <dbReference type="NCBI Taxonomy" id="1210884"/>
    <lineage>
        <taxon>Bacteria</taxon>
        <taxon>Pseudomonadati</taxon>
        <taxon>Planctomycetota</taxon>
        <taxon>Planctomycetia</taxon>
        <taxon>Gemmatales</taxon>
        <taxon>Gemmataceae</taxon>
        <taxon>Gemmata</taxon>
    </lineage>
</organism>
<dbReference type="RefSeq" id="WP_162671044.1">
    <property type="nucleotide sequence ID" value="NZ_LR593886.1"/>
</dbReference>
<evidence type="ECO:0000313" key="1">
    <source>
        <dbReference type="EMBL" id="VTR97075.1"/>
    </source>
</evidence>
<sequence length="63" mass="6680">MTPDPPSDTPTGILRCATCGKIVECSLAELHQYIKGGWPVCCSEVMTAVASKKTKLDPDTGKV</sequence>
<dbReference type="AlphaFoldDB" id="A0A6P2D9P1"/>
<keyword evidence="2" id="KW-1185">Reference proteome</keyword>
<dbReference type="KEGG" id="gms:SOIL9_09020"/>
<proteinExistence type="predicted"/>
<dbReference type="EMBL" id="LR593886">
    <property type="protein sequence ID" value="VTR97075.1"/>
    <property type="molecule type" value="Genomic_DNA"/>
</dbReference>
<protein>
    <submittedName>
        <fullName evidence="1">Uncharacterized protein</fullName>
    </submittedName>
</protein>